<feature type="compositionally biased region" description="Basic and acidic residues" evidence="1">
    <location>
        <begin position="24"/>
        <end position="35"/>
    </location>
</feature>
<feature type="region of interest" description="Disordered" evidence="1">
    <location>
        <begin position="1"/>
        <end position="40"/>
    </location>
</feature>
<feature type="compositionally biased region" description="Polar residues" evidence="1">
    <location>
        <begin position="1"/>
        <end position="23"/>
    </location>
</feature>
<organism evidence="2 3">
    <name type="scientific">Caligus rogercresseyi</name>
    <name type="common">Sea louse</name>
    <dbReference type="NCBI Taxonomy" id="217165"/>
    <lineage>
        <taxon>Eukaryota</taxon>
        <taxon>Metazoa</taxon>
        <taxon>Ecdysozoa</taxon>
        <taxon>Arthropoda</taxon>
        <taxon>Crustacea</taxon>
        <taxon>Multicrustacea</taxon>
        <taxon>Hexanauplia</taxon>
        <taxon>Copepoda</taxon>
        <taxon>Siphonostomatoida</taxon>
        <taxon>Caligidae</taxon>
        <taxon>Caligus</taxon>
    </lineage>
</organism>
<gene>
    <name evidence="2" type="ORF">FKW44_020279</name>
</gene>
<accession>A0A7T8GXK4</accession>
<proteinExistence type="predicted"/>
<evidence type="ECO:0000256" key="1">
    <source>
        <dbReference type="SAM" id="MobiDB-lite"/>
    </source>
</evidence>
<keyword evidence="3" id="KW-1185">Reference proteome</keyword>
<reference evidence="3" key="1">
    <citation type="submission" date="2021-01" db="EMBL/GenBank/DDBJ databases">
        <title>Caligus Genome Assembly.</title>
        <authorList>
            <person name="Gallardo-Escarate C."/>
        </authorList>
    </citation>
    <scope>NUCLEOTIDE SEQUENCE [LARGE SCALE GENOMIC DNA]</scope>
</reference>
<dbReference type="EMBL" id="CP045903">
    <property type="protein sequence ID" value="QQP39406.1"/>
    <property type="molecule type" value="Genomic_DNA"/>
</dbReference>
<dbReference type="AlphaFoldDB" id="A0A7T8GXK4"/>
<protein>
    <submittedName>
        <fullName evidence="2">Uncharacterized protein</fullName>
    </submittedName>
</protein>
<evidence type="ECO:0000313" key="2">
    <source>
        <dbReference type="EMBL" id="QQP39406.1"/>
    </source>
</evidence>
<dbReference type="Proteomes" id="UP000595437">
    <property type="component" value="Chromosome 14"/>
</dbReference>
<sequence length="104" mass="11793">MVVWSSSTDRSTCSRGGLQTSFQRRVETSGGGEKKVKGKKRRINTINIRRYYHRCMLVKKSVSEIRFRVSGLVRVSSPRPGSMDDPMRSPPKDLLLSGTDVIYE</sequence>
<name>A0A7T8GXK4_CALRO</name>
<evidence type="ECO:0000313" key="3">
    <source>
        <dbReference type="Proteomes" id="UP000595437"/>
    </source>
</evidence>